<evidence type="ECO:0000313" key="1">
    <source>
        <dbReference type="EMBL" id="KAG5181563.1"/>
    </source>
</evidence>
<reference evidence="1" key="1">
    <citation type="submission" date="2021-02" db="EMBL/GenBank/DDBJ databases">
        <title>First Annotated Genome of the Yellow-green Alga Tribonema minus.</title>
        <authorList>
            <person name="Mahan K.M."/>
        </authorList>
    </citation>
    <scope>NUCLEOTIDE SEQUENCE</scope>
    <source>
        <strain evidence="1">UTEX B ZZ1240</strain>
    </source>
</reference>
<organism evidence="1 2">
    <name type="scientific">Tribonema minus</name>
    <dbReference type="NCBI Taxonomy" id="303371"/>
    <lineage>
        <taxon>Eukaryota</taxon>
        <taxon>Sar</taxon>
        <taxon>Stramenopiles</taxon>
        <taxon>Ochrophyta</taxon>
        <taxon>PX clade</taxon>
        <taxon>Xanthophyceae</taxon>
        <taxon>Tribonematales</taxon>
        <taxon>Tribonemataceae</taxon>
        <taxon>Tribonema</taxon>
    </lineage>
</organism>
<dbReference type="Proteomes" id="UP000664859">
    <property type="component" value="Unassembled WGS sequence"/>
</dbReference>
<gene>
    <name evidence="1" type="ORF">JKP88DRAFT_199804</name>
</gene>
<name>A0A835Z3I0_9STRA</name>
<comment type="caution">
    <text evidence="1">The sequence shown here is derived from an EMBL/GenBank/DDBJ whole genome shotgun (WGS) entry which is preliminary data.</text>
</comment>
<evidence type="ECO:0008006" key="3">
    <source>
        <dbReference type="Google" id="ProtNLM"/>
    </source>
</evidence>
<dbReference type="EMBL" id="JAFCMP010000312">
    <property type="protein sequence ID" value="KAG5181563.1"/>
    <property type="molecule type" value="Genomic_DNA"/>
</dbReference>
<dbReference type="OrthoDB" id="63159at2759"/>
<keyword evidence="2" id="KW-1185">Reference proteome</keyword>
<dbReference type="AlphaFoldDB" id="A0A835Z3I0"/>
<evidence type="ECO:0000313" key="2">
    <source>
        <dbReference type="Proteomes" id="UP000664859"/>
    </source>
</evidence>
<sequence length="195" mass="21517">MYVAAAERAGGADALSPESFSALKAVFRSGCMGNHSTTVLAMLSGNLPLLQWLSKKGLPPFQWHIQVPLLAAACGHTSMFMWAAVQERATWSPCVYSDVLFDRNYDLLNWVRQYSLPGFDEVTTMAAESGDLHILQRVVELGYPWEAQTACAAAESGNLEVLIWAVENHCPFDAATCLEHATSEEVRAWIQERLP</sequence>
<dbReference type="SUPFAM" id="SSF140860">
    <property type="entry name" value="Pseudo ankyrin repeat-like"/>
    <property type="match status" value="1"/>
</dbReference>
<protein>
    <recommendedName>
        <fullName evidence="3">Ankyrin repeat-containing domain</fullName>
    </recommendedName>
</protein>
<proteinExistence type="predicted"/>
<accession>A0A835Z3I0</accession>